<dbReference type="EMBL" id="JAFIMR010000006">
    <property type="protein sequence ID" value="KAI1877334.1"/>
    <property type="molecule type" value="Genomic_DNA"/>
</dbReference>
<keyword evidence="1" id="KW-0732">Signal</keyword>
<feature type="signal peptide" evidence="1">
    <location>
        <begin position="1"/>
        <end position="23"/>
    </location>
</feature>
<name>A0A9P9WSB1_9PEZI</name>
<sequence>MLAPLSRIAISVFILAIVSHANADYWIYYTRLFGSQGGPDECKFLRTSNPSCDEVAAGQSFVFKEDVSGRQIGCHLAGNEPQPDFLEFNTPRTGYFNISKDTSYDMIDSQGQTQGHCELDNAYSYRCLYQFTVEAGTSIMKCTTGVEVGSDAS</sequence>
<gene>
    <name evidence="2" type="ORF">JX265_003342</name>
</gene>
<dbReference type="AlphaFoldDB" id="A0A9P9WSB1"/>
<evidence type="ECO:0000313" key="2">
    <source>
        <dbReference type="EMBL" id="KAI1877334.1"/>
    </source>
</evidence>
<accession>A0A9P9WSB1</accession>
<evidence type="ECO:0000256" key="1">
    <source>
        <dbReference type="SAM" id="SignalP"/>
    </source>
</evidence>
<reference evidence="2" key="1">
    <citation type="submission" date="2021-03" db="EMBL/GenBank/DDBJ databases">
        <title>Revisited historic fungal species revealed as producer of novel bioactive compounds through whole genome sequencing and comparative genomics.</title>
        <authorList>
            <person name="Vignolle G.A."/>
            <person name="Hochenegger N."/>
            <person name="Mach R.L."/>
            <person name="Mach-Aigner A.R."/>
            <person name="Javad Rahimi M."/>
            <person name="Salim K.A."/>
            <person name="Chan C.M."/>
            <person name="Lim L.B.L."/>
            <person name="Cai F."/>
            <person name="Druzhinina I.S."/>
            <person name="U'Ren J.M."/>
            <person name="Derntl C."/>
        </authorList>
    </citation>
    <scope>NUCLEOTIDE SEQUENCE</scope>
    <source>
        <strain evidence="2">TUCIM 5799</strain>
    </source>
</reference>
<dbReference type="Proteomes" id="UP000829685">
    <property type="component" value="Unassembled WGS sequence"/>
</dbReference>
<comment type="caution">
    <text evidence="2">The sequence shown here is derived from an EMBL/GenBank/DDBJ whole genome shotgun (WGS) entry which is preliminary data.</text>
</comment>
<keyword evidence="3" id="KW-1185">Reference proteome</keyword>
<organism evidence="2 3">
    <name type="scientific">Neoarthrinium moseri</name>
    <dbReference type="NCBI Taxonomy" id="1658444"/>
    <lineage>
        <taxon>Eukaryota</taxon>
        <taxon>Fungi</taxon>
        <taxon>Dikarya</taxon>
        <taxon>Ascomycota</taxon>
        <taxon>Pezizomycotina</taxon>
        <taxon>Sordariomycetes</taxon>
        <taxon>Xylariomycetidae</taxon>
        <taxon>Amphisphaeriales</taxon>
        <taxon>Apiosporaceae</taxon>
        <taxon>Neoarthrinium</taxon>
    </lineage>
</organism>
<protein>
    <submittedName>
        <fullName evidence="2">Uncharacterized protein</fullName>
    </submittedName>
</protein>
<proteinExistence type="predicted"/>
<feature type="chain" id="PRO_5040486814" evidence="1">
    <location>
        <begin position="24"/>
        <end position="153"/>
    </location>
</feature>
<evidence type="ECO:0000313" key="3">
    <source>
        <dbReference type="Proteomes" id="UP000829685"/>
    </source>
</evidence>